<evidence type="ECO:0000313" key="1">
    <source>
        <dbReference type="EMBL" id="VVC74999.1"/>
    </source>
</evidence>
<proteinExistence type="predicted"/>
<keyword evidence="2" id="KW-1185">Reference proteome</keyword>
<dbReference type="EMBL" id="LR699119">
    <property type="protein sequence ID" value="VVC74999.1"/>
    <property type="molecule type" value="Genomic_DNA"/>
</dbReference>
<dbReference type="Pfam" id="PF13148">
    <property type="entry name" value="DUF3987"/>
    <property type="match status" value="1"/>
</dbReference>
<sequence>MLIEHLSKYRSLFPSLALIFHLIDKADGAQRAGVSADSALMALAWCAYLERHARRIYGLVNQSLNQAVIKLARKIQEGELTTPFTIRDIYRKEWKMLTDKKIILAACNELESARWLRLELPEYQGGRPQSPMYVINPKLRINSPTEENIF</sequence>
<dbReference type="Proteomes" id="UP000324194">
    <property type="component" value="Chromosome 1"/>
</dbReference>
<accession>A0A5E4PDI9</accession>
<gene>
    <name evidence="1" type="ORF">AQUSIP_02730</name>
</gene>
<dbReference type="KEGG" id="asip:AQUSIP_02730"/>
<name>A0A5E4PDI9_9COXI</name>
<organism evidence="1 2">
    <name type="scientific">Aquicella siphonis</name>
    <dbReference type="NCBI Taxonomy" id="254247"/>
    <lineage>
        <taxon>Bacteria</taxon>
        <taxon>Pseudomonadati</taxon>
        <taxon>Pseudomonadota</taxon>
        <taxon>Gammaproteobacteria</taxon>
        <taxon>Legionellales</taxon>
        <taxon>Coxiellaceae</taxon>
        <taxon>Aquicella</taxon>
    </lineage>
</organism>
<dbReference type="RefSeq" id="WP_148337905.1">
    <property type="nucleotide sequence ID" value="NZ_LR699119.1"/>
</dbReference>
<reference evidence="1 2" key="1">
    <citation type="submission" date="2019-08" db="EMBL/GenBank/DDBJ databases">
        <authorList>
            <person name="Guy L."/>
        </authorList>
    </citation>
    <scope>NUCLEOTIDE SEQUENCE [LARGE SCALE GENOMIC DNA]</scope>
    <source>
        <strain evidence="1 2">SGT-108</strain>
    </source>
</reference>
<dbReference type="AlphaFoldDB" id="A0A5E4PDI9"/>
<protein>
    <submittedName>
        <fullName evidence="1">Uncharacterized protein</fullName>
    </submittedName>
</protein>
<dbReference type="OrthoDB" id="9763644at2"/>
<dbReference type="InterPro" id="IPR025048">
    <property type="entry name" value="DUF3987"/>
</dbReference>
<evidence type="ECO:0000313" key="2">
    <source>
        <dbReference type="Proteomes" id="UP000324194"/>
    </source>
</evidence>